<accession>A0AAE0IHD3</accession>
<proteinExistence type="predicted"/>
<evidence type="ECO:0000313" key="2">
    <source>
        <dbReference type="Proteomes" id="UP001283341"/>
    </source>
</evidence>
<comment type="caution">
    <text evidence="1">The sequence shown here is derived from an EMBL/GenBank/DDBJ whole genome shotgun (WGS) entry which is preliminary data.</text>
</comment>
<reference evidence="1" key="2">
    <citation type="submission" date="2023-06" db="EMBL/GenBank/DDBJ databases">
        <authorList>
            <consortium name="Lawrence Berkeley National Laboratory"/>
            <person name="Haridas S."/>
            <person name="Hensen N."/>
            <person name="Bonometti L."/>
            <person name="Westerberg I."/>
            <person name="Brannstrom I.O."/>
            <person name="Guillou S."/>
            <person name="Cros-Aarteil S."/>
            <person name="Calhoun S."/>
            <person name="Kuo A."/>
            <person name="Mondo S."/>
            <person name="Pangilinan J."/>
            <person name="Riley R."/>
            <person name="Labutti K."/>
            <person name="Andreopoulos B."/>
            <person name="Lipzen A."/>
            <person name="Chen C."/>
            <person name="Yanf M."/>
            <person name="Daum C."/>
            <person name="Ng V."/>
            <person name="Clum A."/>
            <person name="Steindorff A."/>
            <person name="Ohm R."/>
            <person name="Martin F."/>
            <person name="Silar P."/>
            <person name="Natvig D."/>
            <person name="Lalanne C."/>
            <person name="Gautier V."/>
            <person name="Ament-Velasquez S.L."/>
            <person name="Kruys A."/>
            <person name="Hutchinson M.I."/>
            <person name="Powell A.J."/>
            <person name="Barry K."/>
            <person name="Miller A.N."/>
            <person name="Grigoriev I.V."/>
            <person name="Debuchy R."/>
            <person name="Gladieux P."/>
            <person name="Thoren M.H."/>
            <person name="Johannesson H."/>
        </authorList>
    </citation>
    <scope>NUCLEOTIDE SEQUENCE</scope>
    <source>
        <strain evidence="1">CBS 118394</strain>
    </source>
</reference>
<name>A0AAE0IHD3_9PEZI</name>
<reference evidence="1" key="1">
    <citation type="journal article" date="2023" name="Mol. Phylogenet. Evol.">
        <title>Genome-scale phylogeny and comparative genomics of the fungal order Sordariales.</title>
        <authorList>
            <person name="Hensen N."/>
            <person name="Bonometti L."/>
            <person name="Westerberg I."/>
            <person name="Brannstrom I.O."/>
            <person name="Guillou S."/>
            <person name="Cros-Aarteil S."/>
            <person name="Calhoun S."/>
            <person name="Haridas S."/>
            <person name="Kuo A."/>
            <person name="Mondo S."/>
            <person name="Pangilinan J."/>
            <person name="Riley R."/>
            <person name="LaButti K."/>
            <person name="Andreopoulos B."/>
            <person name="Lipzen A."/>
            <person name="Chen C."/>
            <person name="Yan M."/>
            <person name="Daum C."/>
            <person name="Ng V."/>
            <person name="Clum A."/>
            <person name="Steindorff A."/>
            <person name="Ohm R.A."/>
            <person name="Martin F."/>
            <person name="Silar P."/>
            <person name="Natvig D.O."/>
            <person name="Lalanne C."/>
            <person name="Gautier V."/>
            <person name="Ament-Velasquez S.L."/>
            <person name="Kruys A."/>
            <person name="Hutchinson M.I."/>
            <person name="Powell A.J."/>
            <person name="Barry K."/>
            <person name="Miller A.N."/>
            <person name="Grigoriev I.V."/>
            <person name="Debuchy R."/>
            <person name="Gladieux P."/>
            <person name="Hiltunen Thoren M."/>
            <person name="Johannesson H."/>
        </authorList>
    </citation>
    <scope>NUCLEOTIDE SEQUENCE</scope>
    <source>
        <strain evidence="1">CBS 118394</strain>
    </source>
</reference>
<dbReference type="Proteomes" id="UP001283341">
    <property type="component" value="Unassembled WGS sequence"/>
</dbReference>
<sequence length="285" mass="30705">MDQKCWFLISSNPLRAGQYPPPTTTVLDDGKESQSGAICLGDLISDVKSLDFPVNNSKPRVYPLDMPIQRTESGKLQWSPGKEGVHEVAGSFDAPALAAATGVELGANFSLAMNKTVNNCWEFEKTEILTIQPRQSYVTRVLAQGDVAQWVSDNKAKKLFMITGLYIVKGETSATQDTARGPSISAGAKVGVPEVVLLGSNYTFSNTKTNSASRAGMGDFIWAIRLAKLSKGLLDKSWTAKSYSSGATFGTDVANVEVEKQLLEEGIEFEEIIGTPVSGAFVLLR</sequence>
<protein>
    <submittedName>
        <fullName evidence="1">Uncharacterized protein</fullName>
    </submittedName>
</protein>
<dbReference type="AlphaFoldDB" id="A0AAE0IHD3"/>
<dbReference type="EMBL" id="JAUEDM010000002">
    <property type="protein sequence ID" value="KAK3324953.1"/>
    <property type="molecule type" value="Genomic_DNA"/>
</dbReference>
<gene>
    <name evidence="1" type="ORF">B0H66DRAFT_636474</name>
</gene>
<evidence type="ECO:0000313" key="1">
    <source>
        <dbReference type="EMBL" id="KAK3324953.1"/>
    </source>
</evidence>
<organism evidence="1 2">
    <name type="scientific">Apodospora peruviana</name>
    <dbReference type="NCBI Taxonomy" id="516989"/>
    <lineage>
        <taxon>Eukaryota</taxon>
        <taxon>Fungi</taxon>
        <taxon>Dikarya</taxon>
        <taxon>Ascomycota</taxon>
        <taxon>Pezizomycotina</taxon>
        <taxon>Sordariomycetes</taxon>
        <taxon>Sordariomycetidae</taxon>
        <taxon>Sordariales</taxon>
        <taxon>Lasiosphaeriaceae</taxon>
        <taxon>Apodospora</taxon>
    </lineage>
</organism>
<keyword evidence="2" id="KW-1185">Reference proteome</keyword>